<keyword evidence="2" id="KW-1185">Reference proteome</keyword>
<sequence length="105" mass="12079">MNHTLDCYGICSAGKTRTEDEVLTTRRVQHLYRYLLTHSLTHSLPCLRYLPYLSTNHLSTSCLPYIFYYSHTDMPAGTPVLLLPEYKGNRTITGMIGKLVTWSYC</sequence>
<dbReference type="Proteomes" id="UP001305647">
    <property type="component" value="Unassembled WGS sequence"/>
</dbReference>
<proteinExistence type="predicted"/>
<gene>
    <name evidence="1" type="ORF">N658DRAFT_82039</name>
</gene>
<evidence type="ECO:0000313" key="1">
    <source>
        <dbReference type="EMBL" id="KAK4095847.1"/>
    </source>
</evidence>
<accession>A0AAN6SWX3</accession>
<comment type="caution">
    <text evidence="1">The sequence shown here is derived from an EMBL/GenBank/DDBJ whole genome shotgun (WGS) entry which is preliminary data.</text>
</comment>
<name>A0AAN6SWX3_9PEZI</name>
<protein>
    <submittedName>
        <fullName evidence="1">Uncharacterized protein</fullName>
    </submittedName>
</protein>
<evidence type="ECO:0000313" key="2">
    <source>
        <dbReference type="Proteomes" id="UP001305647"/>
    </source>
</evidence>
<reference evidence="1" key="2">
    <citation type="submission" date="2023-05" db="EMBL/GenBank/DDBJ databases">
        <authorList>
            <consortium name="Lawrence Berkeley National Laboratory"/>
            <person name="Steindorff A."/>
            <person name="Hensen N."/>
            <person name="Bonometti L."/>
            <person name="Westerberg I."/>
            <person name="Brannstrom I.O."/>
            <person name="Guillou S."/>
            <person name="Cros-Aarteil S."/>
            <person name="Calhoun S."/>
            <person name="Haridas S."/>
            <person name="Kuo A."/>
            <person name="Mondo S."/>
            <person name="Pangilinan J."/>
            <person name="Riley R."/>
            <person name="Labutti K."/>
            <person name="Andreopoulos B."/>
            <person name="Lipzen A."/>
            <person name="Chen C."/>
            <person name="Yanf M."/>
            <person name="Daum C."/>
            <person name="Ng V."/>
            <person name="Clum A."/>
            <person name="Ohm R."/>
            <person name="Martin F."/>
            <person name="Silar P."/>
            <person name="Natvig D."/>
            <person name="Lalanne C."/>
            <person name="Gautier V."/>
            <person name="Ament-Velasquez S.L."/>
            <person name="Kruys A."/>
            <person name="Hutchinson M.I."/>
            <person name="Powell A.J."/>
            <person name="Barry K."/>
            <person name="Miller A.N."/>
            <person name="Grigoriev I.V."/>
            <person name="Debuchy R."/>
            <person name="Gladieux P."/>
            <person name="Thoren M.H."/>
            <person name="Johannesson H."/>
        </authorList>
    </citation>
    <scope>NUCLEOTIDE SEQUENCE</scope>
    <source>
        <strain evidence="1">CBS 757.83</strain>
    </source>
</reference>
<organism evidence="1 2">
    <name type="scientific">Parathielavia hyrcaniae</name>
    <dbReference type="NCBI Taxonomy" id="113614"/>
    <lineage>
        <taxon>Eukaryota</taxon>
        <taxon>Fungi</taxon>
        <taxon>Dikarya</taxon>
        <taxon>Ascomycota</taxon>
        <taxon>Pezizomycotina</taxon>
        <taxon>Sordariomycetes</taxon>
        <taxon>Sordariomycetidae</taxon>
        <taxon>Sordariales</taxon>
        <taxon>Chaetomiaceae</taxon>
        <taxon>Parathielavia</taxon>
    </lineage>
</organism>
<dbReference type="AlphaFoldDB" id="A0AAN6SWX3"/>
<dbReference type="EMBL" id="MU863772">
    <property type="protein sequence ID" value="KAK4095847.1"/>
    <property type="molecule type" value="Genomic_DNA"/>
</dbReference>
<reference evidence="1" key="1">
    <citation type="journal article" date="2023" name="Mol. Phylogenet. Evol.">
        <title>Genome-scale phylogeny and comparative genomics of the fungal order Sordariales.</title>
        <authorList>
            <person name="Hensen N."/>
            <person name="Bonometti L."/>
            <person name="Westerberg I."/>
            <person name="Brannstrom I.O."/>
            <person name="Guillou S."/>
            <person name="Cros-Aarteil S."/>
            <person name="Calhoun S."/>
            <person name="Haridas S."/>
            <person name="Kuo A."/>
            <person name="Mondo S."/>
            <person name="Pangilinan J."/>
            <person name="Riley R."/>
            <person name="LaButti K."/>
            <person name="Andreopoulos B."/>
            <person name="Lipzen A."/>
            <person name="Chen C."/>
            <person name="Yan M."/>
            <person name="Daum C."/>
            <person name="Ng V."/>
            <person name="Clum A."/>
            <person name="Steindorff A."/>
            <person name="Ohm R.A."/>
            <person name="Martin F."/>
            <person name="Silar P."/>
            <person name="Natvig D.O."/>
            <person name="Lalanne C."/>
            <person name="Gautier V."/>
            <person name="Ament-Velasquez S.L."/>
            <person name="Kruys A."/>
            <person name="Hutchinson M.I."/>
            <person name="Powell A.J."/>
            <person name="Barry K."/>
            <person name="Miller A.N."/>
            <person name="Grigoriev I.V."/>
            <person name="Debuchy R."/>
            <person name="Gladieux P."/>
            <person name="Hiltunen Thoren M."/>
            <person name="Johannesson H."/>
        </authorList>
    </citation>
    <scope>NUCLEOTIDE SEQUENCE</scope>
    <source>
        <strain evidence="1">CBS 757.83</strain>
    </source>
</reference>